<dbReference type="Gene3D" id="1.20.120.1750">
    <property type="match status" value="1"/>
</dbReference>
<dbReference type="Pfam" id="PF22191">
    <property type="entry name" value="IBR_1"/>
    <property type="match status" value="1"/>
</dbReference>
<comment type="cofactor">
    <cofactor evidence="2">
        <name>Zn(2+)</name>
        <dbReference type="ChEBI" id="CHEBI:29105"/>
    </cofactor>
</comment>
<evidence type="ECO:0000256" key="1">
    <source>
        <dbReference type="ARBA" id="ARBA00001798"/>
    </source>
</evidence>
<dbReference type="SUPFAM" id="SSF57850">
    <property type="entry name" value="RING/U-box"/>
    <property type="match status" value="3"/>
</dbReference>
<dbReference type="CDD" id="cd20346">
    <property type="entry name" value="BRcat_RBR_ANKIB1"/>
    <property type="match status" value="1"/>
</dbReference>
<keyword evidence="10" id="KW-0863">Zinc-finger</keyword>
<evidence type="ECO:0000256" key="3">
    <source>
        <dbReference type="ARBA" id="ARBA00003976"/>
    </source>
</evidence>
<dbReference type="GO" id="GO:0008270">
    <property type="term" value="F:zinc ion binding"/>
    <property type="evidence" value="ECO:0007669"/>
    <property type="project" value="UniProtKB-KW"/>
</dbReference>
<feature type="region of interest" description="Disordered" evidence="13">
    <location>
        <begin position="19"/>
        <end position="56"/>
    </location>
</feature>
<evidence type="ECO:0000256" key="6">
    <source>
        <dbReference type="ARBA" id="ARBA00012251"/>
    </source>
</evidence>
<evidence type="ECO:0000256" key="9">
    <source>
        <dbReference type="ARBA" id="ARBA00022737"/>
    </source>
</evidence>
<keyword evidence="9" id="KW-0677">Repeat</keyword>
<evidence type="ECO:0000256" key="4">
    <source>
        <dbReference type="ARBA" id="ARBA00004906"/>
    </source>
</evidence>
<dbReference type="CDD" id="cd22583">
    <property type="entry name" value="Rcat_RBR_ARI7-like"/>
    <property type="match status" value="1"/>
</dbReference>
<keyword evidence="8" id="KW-0479">Metal-binding</keyword>
<dbReference type="OrthoDB" id="10009520at2759"/>
<dbReference type="InterPro" id="IPR013083">
    <property type="entry name" value="Znf_RING/FYVE/PHD"/>
</dbReference>
<keyword evidence="7" id="KW-0808">Transferase</keyword>
<organism evidence="15 16">
    <name type="scientific">Colocasia esculenta</name>
    <name type="common">Wild taro</name>
    <name type="synonym">Arum esculentum</name>
    <dbReference type="NCBI Taxonomy" id="4460"/>
    <lineage>
        <taxon>Eukaryota</taxon>
        <taxon>Viridiplantae</taxon>
        <taxon>Streptophyta</taxon>
        <taxon>Embryophyta</taxon>
        <taxon>Tracheophyta</taxon>
        <taxon>Spermatophyta</taxon>
        <taxon>Magnoliopsida</taxon>
        <taxon>Liliopsida</taxon>
        <taxon>Araceae</taxon>
        <taxon>Aroideae</taxon>
        <taxon>Colocasieae</taxon>
        <taxon>Colocasia</taxon>
    </lineage>
</organism>
<evidence type="ECO:0000256" key="13">
    <source>
        <dbReference type="SAM" id="MobiDB-lite"/>
    </source>
</evidence>
<evidence type="ECO:0000256" key="5">
    <source>
        <dbReference type="ARBA" id="ARBA00005884"/>
    </source>
</evidence>
<dbReference type="EMBL" id="NMUH01009477">
    <property type="protein sequence ID" value="MQM20092.1"/>
    <property type="molecule type" value="Genomic_DNA"/>
</dbReference>
<dbReference type="PROSITE" id="PS51873">
    <property type="entry name" value="TRIAD"/>
    <property type="match status" value="1"/>
</dbReference>
<evidence type="ECO:0000313" key="15">
    <source>
        <dbReference type="EMBL" id="MQM20092.1"/>
    </source>
</evidence>
<comment type="function">
    <text evidence="3">Might act as an E3 ubiquitin-protein ligase, or as part of E3 complex, which accepts ubiquitin from specific E2 ubiquitin-conjugating enzymes and then transfers it to substrates.</text>
</comment>
<feature type="compositionally biased region" description="Basic and acidic residues" evidence="13">
    <location>
        <begin position="29"/>
        <end position="47"/>
    </location>
</feature>
<evidence type="ECO:0000256" key="7">
    <source>
        <dbReference type="ARBA" id="ARBA00022679"/>
    </source>
</evidence>
<evidence type="ECO:0000259" key="14">
    <source>
        <dbReference type="PROSITE" id="PS51873"/>
    </source>
</evidence>
<dbReference type="InterPro" id="IPR044066">
    <property type="entry name" value="TRIAD_supradom"/>
</dbReference>
<dbReference type="Pfam" id="PF01485">
    <property type="entry name" value="IBR"/>
    <property type="match status" value="1"/>
</dbReference>
<comment type="pathway">
    <text evidence="4">Protein modification; protein ubiquitination.</text>
</comment>
<dbReference type="FunFam" id="1.20.120.1750:FF:000027">
    <property type="entry name" value="RBR-type E3 ubiquitin transferase"/>
    <property type="match status" value="1"/>
</dbReference>
<dbReference type="GO" id="GO:0016567">
    <property type="term" value="P:protein ubiquitination"/>
    <property type="evidence" value="ECO:0007669"/>
    <property type="project" value="InterPro"/>
</dbReference>
<dbReference type="GO" id="GO:0061630">
    <property type="term" value="F:ubiquitin protein ligase activity"/>
    <property type="evidence" value="ECO:0007669"/>
    <property type="project" value="UniProtKB-EC"/>
</dbReference>
<gene>
    <name evidence="15" type="ORF">Taro_053107</name>
</gene>
<keyword evidence="16" id="KW-1185">Reference proteome</keyword>
<dbReference type="PANTHER" id="PTHR11685">
    <property type="entry name" value="RBR FAMILY RING FINGER AND IBR DOMAIN-CONTAINING"/>
    <property type="match status" value="1"/>
</dbReference>
<comment type="catalytic activity">
    <reaction evidence="1">
        <text>[E2 ubiquitin-conjugating enzyme]-S-ubiquitinyl-L-cysteine + [acceptor protein]-L-lysine = [E2 ubiquitin-conjugating enzyme]-L-cysteine + [acceptor protein]-N(6)-ubiquitinyl-L-lysine.</text>
        <dbReference type="EC" id="2.3.2.31"/>
    </reaction>
</comment>
<evidence type="ECO:0000256" key="8">
    <source>
        <dbReference type="ARBA" id="ARBA00022723"/>
    </source>
</evidence>
<evidence type="ECO:0000256" key="12">
    <source>
        <dbReference type="ARBA" id="ARBA00022833"/>
    </source>
</evidence>
<name>A0A843XLL5_COLES</name>
<dbReference type="AlphaFoldDB" id="A0A843XLL5"/>
<keyword evidence="11" id="KW-0833">Ubl conjugation pathway</keyword>
<dbReference type="Proteomes" id="UP000652761">
    <property type="component" value="Unassembled WGS sequence"/>
</dbReference>
<evidence type="ECO:0000256" key="2">
    <source>
        <dbReference type="ARBA" id="ARBA00001947"/>
    </source>
</evidence>
<comment type="caution">
    <text evidence="15">The sequence shown here is derived from an EMBL/GenBank/DDBJ whole genome shotgun (WGS) entry which is preliminary data.</text>
</comment>
<reference evidence="15" key="1">
    <citation type="submission" date="2017-07" db="EMBL/GenBank/DDBJ databases">
        <title>Taro Niue Genome Assembly and Annotation.</title>
        <authorList>
            <person name="Atibalentja N."/>
            <person name="Keating K."/>
            <person name="Fields C.J."/>
        </authorList>
    </citation>
    <scope>NUCLEOTIDE SEQUENCE</scope>
    <source>
        <strain evidence="15">Niue_2</strain>
        <tissue evidence="15">Leaf</tissue>
    </source>
</reference>
<keyword evidence="12" id="KW-0862">Zinc</keyword>
<accession>A0A843XLL5</accession>
<dbReference type="InterPro" id="IPR031127">
    <property type="entry name" value="E3_UB_ligase_RBR"/>
</dbReference>
<protein>
    <recommendedName>
        <fullName evidence="6">RBR-type E3 ubiquitin transferase</fullName>
        <ecNumber evidence="6">2.3.2.31</ecNumber>
    </recommendedName>
</protein>
<evidence type="ECO:0000256" key="11">
    <source>
        <dbReference type="ARBA" id="ARBA00022786"/>
    </source>
</evidence>
<evidence type="ECO:0000313" key="16">
    <source>
        <dbReference type="Proteomes" id="UP000652761"/>
    </source>
</evidence>
<dbReference type="InterPro" id="IPR002867">
    <property type="entry name" value="IBR_dom"/>
</dbReference>
<proteinExistence type="inferred from homology"/>
<evidence type="ECO:0000256" key="10">
    <source>
        <dbReference type="ARBA" id="ARBA00022771"/>
    </source>
</evidence>
<comment type="similarity">
    <text evidence="5">Belongs to the RBR family. Ariadne subfamily.</text>
</comment>
<sequence length="543" mass="61928">MDDGEDWFEEYCAESDCSDYGLEDAGSSDYDHAGDQDEQQNDAHVEEEPAASSARHGYVVMSEAEVRERQEVEVSSICSVLQVPRAWACALLVRYDWDLGRVQDAWFTNEEAVRGDLGLLLEGDVGRRAVALGKKLLKCRICLEDECPCDQMSSAACGHLFCDVCWGVYIHTAVADGPGCLTLRCPDPGCRVIISRDMVERFATDEDAHKYSRYLFRSFVGGDKKLKWCPAPDCQFVVELVEGEVFDVRCRCSHCFCWNCGEEAHRPVGCETVAKWALKNSTEAENTEWILAYCKPCPKCHRQIEKNAGCMHMTCRAPCRYEFCWLCLGAWFRHGESTGGFYACNVYKHAKEAGEMDEEDLRRRRARDSMERYTHYFERWAANHMSRQKALGVLAGLEEEQVERLKDMYSQPHGQLKFVKEAWLQIAECRRVLKWSYTYGYYLAPGDGREKEFFEYLQGEAEAQLDILHSCAENQIRHFLDSTACPPLEEFLRYRSRLVGSTSVVQHYFKNLVRALESGLKQVELPPEAGASGVAALFHELDI</sequence>
<dbReference type="FunFam" id="3.30.40.10:FF:000019">
    <property type="entry name" value="RBR-type E3 ubiquitin transferase"/>
    <property type="match status" value="1"/>
</dbReference>
<dbReference type="SMART" id="SM00647">
    <property type="entry name" value="IBR"/>
    <property type="match status" value="2"/>
</dbReference>
<dbReference type="Gene3D" id="3.30.40.10">
    <property type="entry name" value="Zinc/RING finger domain, C3HC4 (zinc finger)"/>
    <property type="match status" value="1"/>
</dbReference>
<feature type="domain" description="RING-type" evidence="14">
    <location>
        <begin position="135"/>
        <end position="348"/>
    </location>
</feature>
<dbReference type="EC" id="2.3.2.31" evidence="6"/>